<dbReference type="InterPro" id="IPR011008">
    <property type="entry name" value="Dimeric_a/b-barrel"/>
</dbReference>
<comment type="similarity">
    <text evidence="1">Belongs to the tpcK family.</text>
</comment>
<proteinExistence type="inferred from homology"/>
<keyword evidence="4" id="KW-1185">Reference proteome</keyword>
<dbReference type="GO" id="GO:0016491">
    <property type="term" value="F:oxidoreductase activity"/>
    <property type="evidence" value="ECO:0007669"/>
    <property type="project" value="InterPro"/>
</dbReference>
<dbReference type="AlphaFoldDB" id="A0A2J6SB88"/>
<evidence type="ECO:0000313" key="4">
    <source>
        <dbReference type="Proteomes" id="UP000235786"/>
    </source>
</evidence>
<reference evidence="3 4" key="1">
    <citation type="submission" date="2016-04" db="EMBL/GenBank/DDBJ databases">
        <title>A degradative enzymes factory behind the ericoid mycorrhizal symbiosis.</title>
        <authorList>
            <consortium name="DOE Joint Genome Institute"/>
            <person name="Martino E."/>
            <person name="Morin E."/>
            <person name="Grelet G."/>
            <person name="Kuo A."/>
            <person name="Kohler A."/>
            <person name="Daghino S."/>
            <person name="Barry K."/>
            <person name="Choi C."/>
            <person name="Cichocki N."/>
            <person name="Clum A."/>
            <person name="Copeland A."/>
            <person name="Hainaut M."/>
            <person name="Haridas S."/>
            <person name="Labutti K."/>
            <person name="Lindquist E."/>
            <person name="Lipzen A."/>
            <person name="Khouja H.-R."/>
            <person name="Murat C."/>
            <person name="Ohm R."/>
            <person name="Olson A."/>
            <person name="Spatafora J."/>
            <person name="Veneault-Fourrey C."/>
            <person name="Henrissat B."/>
            <person name="Grigoriev I."/>
            <person name="Martin F."/>
            <person name="Perotto S."/>
        </authorList>
    </citation>
    <scope>NUCLEOTIDE SEQUENCE [LARGE SCALE GENOMIC DNA]</scope>
    <source>
        <strain evidence="3 4">F</strain>
    </source>
</reference>
<dbReference type="Proteomes" id="UP000235786">
    <property type="component" value="Unassembled WGS sequence"/>
</dbReference>
<evidence type="ECO:0000256" key="1">
    <source>
        <dbReference type="ARBA" id="ARBA00005986"/>
    </source>
</evidence>
<gene>
    <name evidence="3" type="ORF">L207DRAFT_354</name>
</gene>
<dbReference type="EMBL" id="KZ613937">
    <property type="protein sequence ID" value="PMD48020.1"/>
    <property type="molecule type" value="Genomic_DNA"/>
</dbReference>
<dbReference type="STRING" id="1149755.A0A2J6SB88"/>
<dbReference type="Gene3D" id="3.30.70.100">
    <property type="match status" value="1"/>
</dbReference>
<sequence>MPYNIFVFIPRKPGISHEDFKQHLETIHMPLLQFYGGERFPKHHKRHYLQFDKIDQPTVIRGTAAGFDAISEASFADEAAFHAFLGALKVEEASKVIRADEEKFCDVEKLSVIVVGDVRETKV</sequence>
<evidence type="ECO:0000313" key="3">
    <source>
        <dbReference type="EMBL" id="PMD48020.1"/>
    </source>
</evidence>
<feature type="domain" description="EthD" evidence="2">
    <location>
        <begin position="12"/>
        <end position="106"/>
    </location>
</feature>
<dbReference type="InterPro" id="IPR009799">
    <property type="entry name" value="EthD_dom"/>
</dbReference>
<protein>
    <recommendedName>
        <fullName evidence="2">EthD domain-containing protein</fullName>
    </recommendedName>
</protein>
<accession>A0A2J6SB88</accession>
<name>A0A2J6SB88_HYAVF</name>
<dbReference type="Pfam" id="PF07110">
    <property type="entry name" value="EthD"/>
    <property type="match status" value="1"/>
</dbReference>
<evidence type="ECO:0000259" key="2">
    <source>
        <dbReference type="Pfam" id="PF07110"/>
    </source>
</evidence>
<dbReference type="SUPFAM" id="SSF54909">
    <property type="entry name" value="Dimeric alpha+beta barrel"/>
    <property type="match status" value="1"/>
</dbReference>
<organism evidence="3 4">
    <name type="scientific">Hyaloscypha variabilis (strain UAMH 11265 / GT02V1 / F)</name>
    <name type="common">Meliniomyces variabilis</name>
    <dbReference type="NCBI Taxonomy" id="1149755"/>
    <lineage>
        <taxon>Eukaryota</taxon>
        <taxon>Fungi</taxon>
        <taxon>Dikarya</taxon>
        <taxon>Ascomycota</taxon>
        <taxon>Pezizomycotina</taxon>
        <taxon>Leotiomycetes</taxon>
        <taxon>Helotiales</taxon>
        <taxon>Hyaloscyphaceae</taxon>
        <taxon>Hyaloscypha</taxon>
        <taxon>Hyaloscypha variabilis</taxon>
    </lineage>
</organism>
<dbReference type="OrthoDB" id="3550868at2759"/>